<comment type="caution">
    <text evidence="8">The sequence shown here is derived from an EMBL/GenBank/DDBJ whole genome shotgun (WGS) entry which is preliminary data.</text>
</comment>
<evidence type="ECO:0000256" key="2">
    <source>
        <dbReference type="ARBA" id="ARBA00022475"/>
    </source>
</evidence>
<evidence type="ECO:0000256" key="1">
    <source>
        <dbReference type="ARBA" id="ARBA00004651"/>
    </source>
</evidence>
<feature type="transmembrane region" description="Helical" evidence="6">
    <location>
        <begin position="257"/>
        <end position="275"/>
    </location>
</feature>
<evidence type="ECO:0000256" key="6">
    <source>
        <dbReference type="SAM" id="Phobius"/>
    </source>
</evidence>
<comment type="subcellular location">
    <subcellularLocation>
        <location evidence="1">Cell membrane</location>
        <topology evidence="1">Multi-pass membrane protein</topology>
    </subcellularLocation>
</comment>
<evidence type="ECO:0000259" key="7">
    <source>
        <dbReference type="PROSITE" id="PS50850"/>
    </source>
</evidence>
<keyword evidence="5 6" id="KW-0472">Membrane</keyword>
<evidence type="ECO:0000256" key="5">
    <source>
        <dbReference type="ARBA" id="ARBA00023136"/>
    </source>
</evidence>
<dbReference type="GO" id="GO:0005886">
    <property type="term" value="C:plasma membrane"/>
    <property type="evidence" value="ECO:0007669"/>
    <property type="project" value="UniProtKB-SubCell"/>
</dbReference>
<name>A0A5M6ICS0_9PROT</name>
<evidence type="ECO:0000313" key="9">
    <source>
        <dbReference type="Proteomes" id="UP000324065"/>
    </source>
</evidence>
<feature type="transmembrane region" description="Helical" evidence="6">
    <location>
        <begin position="175"/>
        <end position="195"/>
    </location>
</feature>
<dbReference type="PANTHER" id="PTHR43124">
    <property type="entry name" value="PURINE EFFLUX PUMP PBUE"/>
    <property type="match status" value="1"/>
</dbReference>
<organism evidence="8 9">
    <name type="scientific">Roseospira marina</name>
    <dbReference type="NCBI Taxonomy" id="140057"/>
    <lineage>
        <taxon>Bacteria</taxon>
        <taxon>Pseudomonadati</taxon>
        <taxon>Pseudomonadota</taxon>
        <taxon>Alphaproteobacteria</taxon>
        <taxon>Rhodospirillales</taxon>
        <taxon>Rhodospirillaceae</taxon>
        <taxon>Roseospira</taxon>
    </lineage>
</organism>
<feature type="transmembrane region" description="Helical" evidence="6">
    <location>
        <begin position="216"/>
        <end position="237"/>
    </location>
</feature>
<feature type="transmembrane region" description="Helical" evidence="6">
    <location>
        <begin position="371"/>
        <end position="390"/>
    </location>
</feature>
<sequence>MPRFLATINAPAGARRLALAGFMATAIAFGPARMGFGLFLPTFRQAFDLSTAQAGWIASGGFLAFLIALPLTAWLGNRIGPRVPVVAGVLAAVAGFALVGVSADAVLLAVGVALAGTSAGFCWVPFNDATERIVLPSRHTVTLSAVATGTTLGVAAAGGLALAVSSGVLSWRAAWGVFSVAGVVATLAAVIGLPRGRATPDAAAASASVLLHPSRLPLYAASLVYGATNAVYLSFAADHVVAAGGGAGFADHAASPVIFVSYGLVGLLGLATAWIEARIGLSALVAVIFAAFACSLVLVGLVPGSLTGVIISAGLHGAAVMVISAVLSFWTLRLFPGRGSTGFTAALIAAAAGSVVGPAVAAALIDAIGPQPAFLILALPSVGVVLAFGVRARRLPS</sequence>
<dbReference type="GO" id="GO:0022857">
    <property type="term" value="F:transmembrane transporter activity"/>
    <property type="evidence" value="ECO:0007669"/>
    <property type="project" value="InterPro"/>
</dbReference>
<dbReference type="InterPro" id="IPR011701">
    <property type="entry name" value="MFS"/>
</dbReference>
<proteinExistence type="predicted"/>
<dbReference type="EMBL" id="VWPJ01000006">
    <property type="protein sequence ID" value="KAA5606003.1"/>
    <property type="molecule type" value="Genomic_DNA"/>
</dbReference>
<keyword evidence="4 6" id="KW-1133">Transmembrane helix</keyword>
<keyword evidence="3 6" id="KW-0812">Transmembrane</keyword>
<dbReference type="AlphaFoldDB" id="A0A5M6ICS0"/>
<evidence type="ECO:0000256" key="3">
    <source>
        <dbReference type="ARBA" id="ARBA00022692"/>
    </source>
</evidence>
<protein>
    <submittedName>
        <fullName evidence="8">MFS transporter</fullName>
    </submittedName>
</protein>
<feature type="transmembrane region" description="Helical" evidence="6">
    <location>
        <begin position="107"/>
        <end position="126"/>
    </location>
</feature>
<feature type="transmembrane region" description="Helical" evidence="6">
    <location>
        <begin position="282"/>
        <end position="302"/>
    </location>
</feature>
<dbReference type="Gene3D" id="1.20.1250.20">
    <property type="entry name" value="MFS general substrate transporter like domains"/>
    <property type="match status" value="2"/>
</dbReference>
<dbReference type="OrthoDB" id="2957247at2"/>
<keyword evidence="2" id="KW-1003">Cell membrane</keyword>
<dbReference type="PROSITE" id="PS50850">
    <property type="entry name" value="MFS"/>
    <property type="match status" value="1"/>
</dbReference>
<dbReference type="PANTHER" id="PTHR43124:SF3">
    <property type="entry name" value="CHLORAMPHENICOL EFFLUX PUMP RV0191"/>
    <property type="match status" value="1"/>
</dbReference>
<dbReference type="Proteomes" id="UP000324065">
    <property type="component" value="Unassembled WGS sequence"/>
</dbReference>
<dbReference type="InterPro" id="IPR050189">
    <property type="entry name" value="MFS_Efflux_Transporters"/>
</dbReference>
<evidence type="ECO:0000256" key="4">
    <source>
        <dbReference type="ARBA" id="ARBA00022989"/>
    </source>
</evidence>
<dbReference type="SUPFAM" id="SSF103473">
    <property type="entry name" value="MFS general substrate transporter"/>
    <property type="match status" value="1"/>
</dbReference>
<reference evidence="8 9" key="1">
    <citation type="submission" date="2019-09" db="EMBL/GenBank/DDBJ databases">
        <title>Genome sequence of Roseospira marina, one of the more divergent members of the non-sulfur purple photosynthetic bacterial family, the Rhodospirillaceae.</title>
        <authorList>
            <person name="Meyer T."/>
            <person name="Kyndt J."/>
        </authorList>
    </citation>
    <scope>NUCLEOTIDE SEQUENCE [LARGE SCALE GENOMIC DNA]</scope>
    <source>
        <strain evidence="8 9">DSM 15113</strain>
    </source>
</reference>
<dbReference type="Pfam" id="PF07690">
    <property type="entry name" value="MFS_1"/>
    <property type="match status" value="1"/>
</dbReference>
<dbReference type="InterPro" id="IPR020846">
    <property type="entry name" value="MFS_dom"/>
</dbReference>
<gene>
    <name evidence="8" type="ORF">F1188_08265</name>
</gene>
<accession>A0A5M6ICS0</accession>
<feature type="transmembrane region" description="Helical" evidence="6">
    <location>
        <begin position="83"/>
        <end position="101"/>
    </location>
</feature>
<evidence type="ECO:0000313" key="8">
    <source>
        <dbReference type="EMBL" id="KAA5606003.1"/>
    </source>
</evidence>
<feature type="transmembrane region" description="Helical" evidence="6">
    <location>
        <begin position="308"/>
        <end position="330"/>
    </location>
</feature>
<dbReference type="InterPro" id="IPR036259">
    <property type="entry name" value="MFS_trans_sf"/>
</dbReference>
<keyword evidence="9" id="KW-1185">Reference proteome</keyword>
<feature type="transmembrane region" description="Helical" evidence="6">
    <location>
        <begin position="56"/>
        <end position="76"/>
    </location>
</feature>
<feature type="domain" description="Major facilitator superfamily (MFS) profile" evidence="7">
    <location>
        <begin position="16"/>
        <end position="395"/>
    </location>
</feature>
<feature type="transmembrane region" description="Helical" evidence="6">
    <location>
        <begin position="146"/>
        <end position="169"/>
    </location>
</feature>
<feature type="transmembrane region" description="Helical" evidence="6">
    <location>
        <begin position="342"/>
        <end position="365"/>
    </location>
</feature>
<dbReference type="RefSeq" id="WP_150061934.1">
    <property type="nucleotide sequence ID" value="NZ_JACHII010000002.1"/>
</dbReference>